<keyword evidence="5" id="KW-1185">Reference proteome</keyword>
<dbReference type="Pfam" id="PF07690">
    <property type="entry name" value="MFS_1"/>
    <property type="match status" value="1"/>
</dbReference>
<keyword evidence="2" id="KW-0812">Transmembrane</keyword>
<comment type="caution">
    <text evidence="4">The sequence shown here is derived from an EMBL/GenBank/DDBJ whole genome shotgun (WGS) entry which is preliminary data.</text>
</comment>
<evidence type="ECO:0000313" key="4">
    <source>
        <dbReference type="EMBL" id="CAK0833792.1"/>
    </source>
</evidence>
<comment type="subcellular location">
    <subcellularLocation>
        <location evidence="1">Membrane</location>
        <topology evidence="1">Multi-pass membrane protein</topology>
    </subcellularLocation>
</comment>
<dbReference type="Gene3D" id="1.20.1250.20">
    <property type="entry name" value="MFS general substrate transporter like domains"/>
    <property type="match status" value="1"/>
</dbReference>
<dbReference type="InterPro" id="IPR020846">
    <property type="entry name" value="MFS_dom"/>
</dbReference>
<protein>
    <recommendedName>
        <fullName evidence="3">Major facilitator superfamily (MFS) profile domain-containing protein</fullName>
    </recommendedName>
</protein>
<dbReference type="EMBL" id="CAUYUJ010012343">
    <property type="protein sequence ID" value="CAK0833792.1"/>
    <property type="molecule type" value="Genomic_DNA"/>
</dbReference>
<dbReference type="InterPro" id="IPR011701">
    <property type="entry name" value="MFS"/>
</dbReference>
<organism evidence="4 5">
    <name type="scientific">Prorocentrum cordatum</name>
    <dbReference type="NCBI Taxonomy" id="2364126"/>
    <lineage>
        <taxon>Eukaryota</taxon>
        <taxon>Sar</taxon>
        <taxon>Alveolata</taxon>
        <taxon>Dinophyceae</taxon>
        <taxon>Prorocentrales</taxon>
        <taxon>Prorocentraceae</taxon>
        <taxon>Prorocentrum</taxon>
    </lineage>
</organism>
<dbReference type="SUPFAM" id="SSF103473">
    <property type="entry name" value="MFS general substrate transporter"/>
    <property type="match status" value="1"/>
</dbReference>
<feature type="transmembrane region" description="Helical" evidence="2">
    <location>
        <begin position="133"/>
        <end position="150"/>
    </location>
</feature>
<proteinExistence type="predicted"/>
<feature type="domain" description="Major facilitator superfamily (MFS) profile" evidence="3">
    <location>
        <begin position="60"/>
        <end position="232"/>
    </location>
</feature>
<gene>
    <name evidence="4" type="ORF">PCOR1329_LOCUS31382</name>
</gene>
<reference evidence="4" key="1">
    <citation type="submission" date="2023-10" db="EMBL/GenBank/DDBJ databases">
        <authorList>
            <person name="Chen Y."/>
            <person name="Shah S."/>
            <person name="Dougan E. K."/>
            <person name="Thang M."/>
            <person name="Chan C."/>
        </authorList>
    </citation>
    <scope>NUCLEOTIDE SEQUENCE [LARGE SCALE GENOMIC DNA]</scope>
</reference>
<keyword evidence="2" id="KW-0472">Membrane</keyword>
<dbReference type="PANTHER" id="PTHR24002:SF3">
    <property type="entry name" value="SOLUTE CARRIER FAMILY 22 MEMBER 18"/>
    <property type="match status" value="1"/>
</dbReference>
<keyword evidence="2" id="KW-1133">Transmembrane helix</keyword>
<feature type="transmembrane region" description="Helical" evidence="2">
    <location>
        <begin position="99"/>
        <end position="121"/>
    </location>
</feature>
<dbReference type="PANTHER" id="PTHR24002">
    <property type="entry name" value="SOLUTE CARRIER FAMILY 22 MEMBER 18"/>
    <property type="match status" value="1"/>
</dbReference>
<dbReference type="InterPro" id="IPR036259">
    <property type="entry name" value="MFS_trans_sf"/>
</dbReference>
<dbReference type="Proteomes" id="UP001189429">
    <property type="component" value="Unassembled WGS sequence"/>
</dbReference>
<evidence type="ECO:0000259" key="3">
    <source>
        <dbReference type="PROSITE" id="PS50850"/>
    </source>
</evidence>
<feature type="transmembrane region" description="Helical" evidence="2">
    <location>
        <begin position="63"/>
        <end position="87"/>
    </location>
</feature>
<name>A0ABN9SPI4_9DINO</name>
<evidence type="ECO:0000256" key="2">
    <source>
        <dbReference type="SAM" id="Phobius"/>
    </source>
</evidence>
<feature type="non-terminal residue" evidence="4">
    <location>
        <position position="1"/>
    </location>
</feature>
<evidence type="ECO:0000313" key="5">
    <source>
        <dbReference type="Proteomes" id="UP001189429"/>
    </source>
</evidence>
<evidence type="ECO:0000256" key="1">
    <source>
        <dbReference type="ARBA" id="ARBA00004141"/>
    </source>
</evidence>
<sequence length="232" mass="24927">PWRARRGTCTCRTCGGRPTSRCRSTGCPPRPGARKRVEVGGSGEASVDEPALVASKIPCKAGLLFAAGFLMRFGFASVESIAGFYLMDTYFDGDDKASARFFGVCMVLAGVLMFLCAGVLYKPLLSRFGERLLVIYGAALRASAFALQAFAPSQWWFAVAFMLVGGGTMFTFPTIQSALTKMCDKSIYGRALGALQSFQALGRTSAPILFGYLYDRTSHRISGGSDFSYALA</sequence>
<dbReference type="PROSITE" id="PS50850">
    <property type="entry name" value="MFS"/>
    <property type="match status" value="1"/>
</dbReference>
<feature type="transmembrane region" description="Helical" evidence="2">
    <location>
        <begin position="156"/>
        <end position="175"/>
    </location>
</feature>
<accession>A0ABN9SPI4</accession>